<accession>V5IJZ1</accession>
<evidence type="ECO:0000313" key="1">
    <source>
        <dbReference type="EMBL" id="JAB83871.1"/>
    </source>
</evidence>
<organism evidence="1">
    <name type="scientific">Ixodes ricinus</name>
    <name type="common">Common tick</name>
    <name type="synonym">Acarus ricinus</name>
    <dbReference type="NCBI Taxonomy" id="34613"/>
    <lineage>
        <taxon>Eukaryota</taxon>
        <taxon>Metazoa</taxon>
        <taxon>Ecdysozoa</taxon>
        <taxon>Arthropoda</taxon>
        <taxon>Chelicerata</taxon>
        <taxon>Arachnida</taxon>
        <taxon>Acari</taxon>
        <taxon>Parasitiformes</taxon>
        <taxon>Ixodida</taxon>
        <taxon>Ixodoidea</taxon>
        <taxon>Ixodidae</taxon>
        <taxon>Ixodinae</taxon>
        <taxon>Ixodes</taxon>
    </lineage>
</organism>
<dbReference type="EMBL" id="GANP01000597">
    <property type="protein sequence ID" value="JAB83871.1"/>
    <property type="molecule type" value="mRNA"/>
</dbReference>
<name>V5IJZ1_IXORI</name>
<sequence>SEIPRPNRNFDSKAERHVHFCREREETLKCELAAGSNCPASASVAKKALYELRAMEHNLYNCPQPKIDGYGDNGFSTTPAILVTLSALCVALLPLKQTLLRDLNKNPGLESNQRYSKHPYRPTLHLQTSFDVCPHCGQSACAETRFVWIVCGCAGPRAVQRRGIRVLINIPGNSAKTFKHP</sequence>
<feature type="non-terminal residue" evidence="1">
    <location>
        <position position="1"/>
    </location>
</feature>
<proteinExistence type="evidence at transcript level"/>
<protein>
    <submittedName>
        <fullName evidence="1">Uncharacterized protein</fullName>
    </submittedName>
</protein>
<reference evidence="1" key="1">
    <citation type="journal article" date="2015" name="Sci. Rep.">
        <title>Tissue- and time-dependent transcription in Ixodes ricinus salivary glands and midguts when blood feeding on the vertebrate host.</title>
        <authorList>
            <person name="Kotsyfakis M."/>
            <person name="Schwarz A."/>
            <person name="Erhart J."/>
            <person name="Ribeiro J.M."/>
        </authorList>
    </citation>
    <scope>NUCLEOTIDE SEQUENCE</scope>
    <source>
        <tissue evidence="1">Salivary gland and midgut</tissue>
    </source>
</reference>
<dbReference type="AlphaFoldDB" id="V5IJZ1"/>